<feature type="region of interest" description="Disordered" evidence="1">
    <location>
        <begin position="300"/>
        <end position="333"/>
    </location>
</feature>
<comment type="caution">
    <text evidence="3">The sequence shown here is derived from an EMBL/GenBank/DDBJ whole genome shotgun (WGS) entry which is preliminary data.</text>
</comment>
<evidence type="ECO:0000259" key="2">
    <source>
        <dbReference type="Pfam" id="PF01425"/>
    </source>
</evidence>
<feature type="domain" description="Amidase" evidence="2">
    <location>
        <begin position="87"/>
        <end position="250"/>
    </location>
</feature>
<evidence type="ECO:0000313" key="3">
    <source>
        <dbReference type="EMBL" id="OZG51215.1"/>
    </source>
</evidence>
<dbReference type="Gene3D" id="3.90.1300.10">
    <property type="entry name" value="Amidase signature (AS) domain"/>
    <property type="match status" value="1"/>
</dbReference>
<dbReference type="InterPro" id="IPR023631">
    <property type="entry name" value="Amidase_dom"/>
</dbReference>
<dbReference type="Proteomes" id="UP000216725">
    <property type="component" value="Unassembled WGS sequence"/>
</dbReference>
<evidence type="ECO:0000313" key="4">
    <source>
        <dbReference type="Proteomes" id="UP000216725"/>
    </source>
</evidence>
<dbReference type="InterPro" id="IPR036928">
    <property type="entry name" value="AS_sf"/>
</dbReference>
<dbReference type="EMBL" id="MWWR01000010">
    <property type="protein sequence ID" value="OZG51215.1"/>
    <property type="molecule type" value="Genomic_DNA"/>
</dbReference>
<reference evidence="3 4" key="1">
    <citation type="journal article" date="2017" name="BMC Genomics">
        <title>Comparative genomic and phylogenomic analyses of the Bifidobacteriaceae family.</title>
        <authorList>
            <person name="Lugli G.A."/>
            <person name="Milani C."/>
            <person name="Turroni F."/>
            <person name="Duranti S."/>
            <person name="Mancabelli L."/>
            <person name="Mangifesta M."/>
            <person name="Ferrario C."/>
            <person name="Modesto M."/>
            <person name="Mattarelli P."/>
            <person name="Jiri K."/>
            <person name="van Sinderen D."/>
            <person name="Ventura M."/>
        </authorList>
    </citation>
    <scope>NUCLEOTIDE SEQUENCE [LARGE SCALE GENOMIC DNA]</scope>
    <source>
        <strain evidence="3 4">DSM 24742</strain>
    </source>
</reference>
<dbReference type="PANTHER" id="PTHR46310">
    <property type="entry name" value="AMIDASE 1"/>
    <property type="match status" value="1"/>
</dbReference>
<dbReference type="PROSITE" id="PS00571">
    <property type="entry name" value="AMIDASES"/>
    <property type="match status" value="1"/>
</dbReference>
<proteinExistence type="predicted"/>
<sequence length="510" mass="52791">MSENRAEEQRVDCADGVNRADCGKLAEATSAQLAFAQQAPIRTPQWRAADSARTDRAAAPAAATSTPAFDTTIWRVVGNPLAAPTGHGALDGLGVAVKDLFAVKGFAIGAGNPRYLADSAPQSESAPAVRRLLDAGAHVVGIAQTDEFAYSLAGANVHYGTPPNPQAPGRISGGSSSGPAAAVATGQADIGLGTDTAGSLRIPGSYEGLWAIRTTHNRVPRTGVHPLSDSFDTVGVLARDGAVFTRAVDALMPEPDSISAFDVLADGGLAVAPALDADVQPDVAEVLEAFRDAVRRYTGGGRDANGSASDDASDVASSPMGGARQECGHTIKEPSASPRIAISKISGMDVDESDLDEWESIFQVVRGYEAWQGNGAWVRGHMDALAPEIAARFERDSHIVERDYIAGLERLETARAELRGSLGNRVLLIPTASSVAPPADAAPEARAQIAKARADTIRLTSLAGVGGLPALTIPLLTHDGLPCGVCLVGPAGCDRTLSRAAVELLRELVR</sequence>
<dbReference type="InterPro" id="IPR020556">
    <property type="entry name" value="Amidase_CS"/>
</dbReference>
<evidence type="ECO:0000256" key="1">
    <source>
        <dbReference type="SAM" id="MobiDB-lite"/>
    </source>
</evidence>
<organism evidence="3 4">
    <name type="scientific">Pseudoscardovia radai</name>
    <dbReference type="NCBI Taxonomy" id="987066"/>
    <lineage>
        <taxon>Bacteria</taxon>
        <taxon>Bacillati</taxon>
        <taxon>Actinomycetota</taxon>
        <taxon>Actinomycetes</taxon>
        <taxon>Bifidobacteriales</taxon>
        <taxon>Bifidobacteriaceae</taxon>
        <taxon>Pseudoscardovia</taxon>
    </lineage>
</organism>
<keyword evidence="3" id="KW-0808">Transferase</keyword>
<accession>A0A261EWJ4</accession>
<feature type="compositionally biased region" description="Low complexity" evidence="1">
    <location>
        <begin position="304"/>
        <end position="318"/>
    </location>
</feature>
<dbReference type="GO" id="GO:0016740">
    <property type="term" value="F:transferase activity"/>
    <property type="evidence" value="ECO:0007669"/>
    <property type="project" value="UniProtKB-KW"/>
</dbReference>
<dbReference type="Pfam" id="PF01425">
    <property type="entry name" value="Amidase"/>
    <property type="match status" value="1"/>
</dbReference>
<dbReference type="OrthoDB" id="182039at2"/>
<name>A0A261EWJ4_9BIFI</name>
<gene>
    <name evidence="3" type="ORF">PSRA_1257</name>
</gene>
<dbReference type="PANTHER" id="PTHR46310:SF7">
    <property type="entry name" value="AMIDASE 1"/>
    <property type="match status" value="1"/>
</dbReference>
<protein>
    <submittedName>
        <fullName evidence="3">Aspartyl/glutamyl-tRNA(Asn/Gln) amidotransferase subunit A</fullName>
    </submittedName>
</protein>
<dbReference type="SUPFAM" id="SSF75304">
    <property type="entry name" value="Amidase signature (AS) enzymes"/>
    <property type="match status" value="1"/>
</dbReference>
<feature type="region of interest" description="Disordered" evidence="1">
    <location>
        <begin position="161"/>
        <end position="182"/>
    </location>
</feature>
<dbReference type="AlphaFoldDB" id="A0A261EWJ4"/>
<dbReference type="RefSeq" id="WP_094661070.1">
    <property type="nucleotide sequence ID" value="NZ_MWWR01000010.1"/>
</dbReference>
<keyword evidence="4" id="KW-1185">Reference proteome</keyword>